<organism evidence="1 2">
    <name type="scientific">Trebonia kvetii</name>
    <dbReference type="NCBI Taxonomy" id="2480626"/>
    <lineage>
        <taxon>Bacteria</taxon>
        <taxon>Bacillati</taxon>
        <taxon>Actinomycetota</taxon>
        <taxon>Actinomycetes</taxon>
        <taxon>Streptosporangiales</taxon>
        <taxon>Treboniaceae</taxon>
        <taxon>Trebonia</taxon>
    </lineage>
</organism>
<dbReference type="AlphaFoldDB" id="A0A6P2BMG1"/>
<protein>
    <submittedName>
        <fullName evidence="1">Uncharacterized protein</fullName>
    </submittedName>
</protein>
<proteinExistence type="predicted"/>
<keyword evidence="2" id="KW-1185">Reference proteome</keyword>
<dbReference type="Proteomes" id="UP000460272">
    <property type="component" value="Unassembled WGS sequence"/>
</dbReference>
<dbReference type="RefSeq" id="WP_145862163.1">
    <property type="nucleotide sequence ID" value="NZ_RPFW01000012.1"/>
</dbReference>
<name>A0A6P2BMG1_9ACTN</name>
<evidence type="ECO:0000313" key="2">
    <source>
        <dbReference type="Proteomes" id="UP000460272"/>
    </source>
</evidence>
<comment type="caution">
    <text evidence="1">The sequence shown here is derived from an EMBL/GenBank/DDBJ whole genome shotgun (WGS) entry which is preliminary data.</text>
</comment>
<dbReference type="OrthoDB" id="3783022at2"/>
<dbReference type="EMBL" id="RPFW01000012">
    <property type="protein sequence ID" value="TVY99678.1"/>
    <property type="molecule type" value="Genomic_DNA"/>
</dbReference>
<accession>A0A6P2BMG1</accession>
<sequence length="444" mass="47342">MPELPDRPNLDQLRRQARELLRGAADGEPSALIRLRAVSARVSLSAAQLALAREYGFASWPALHAEVQRRLTELPAPGEEAGRAGTRWSFGGAAAIQTAAGTLYPGVLVASPGDAALDASLMVNGQRQGRLAVPPRDGSARQAWAFAESDALSALAETVIGTVALTDDQGTTYVLRVREISGSPGGQGREDEPVSLRLAVEPVPARDRGWLELRGQHGSAARLVPSARPDARVSRLAPVPEGPAARELSDLALYLIGLIGIDQNDMERRCAAVLARAADVEQSAEAGTAGDLPGQLDRLCAFLTGRGPADGLPRGWSGMISAAKRADGAQLHLDISAALPPVDDIVVRADSLVSEPESWRVYLRAEPGWWTYSADRDHKWAAMLVRAEDDLGGLYLSQFGGSTGDGDHEELVLRFLPRLNPLARALTLTFTRAAQQATIELRLP</sequence>
<reference evidence="1 2" key="1">
    <citation type="submission" date="2018-11" db="EMBL/GenBank/DDBJ databases">
        <title>Trebonia kvetii gen.nov., sp.nov., a novel acidophilic actinobacterium, and proposal of the new actinobacterial family Treboniaceae fam. nov.</title>
        <authorList>
            <person name="Rapoport D."/>
            <person name="Sagova-Mareckova M."/>
            <person name="Sedlacek I."/>
            <person name="Provaznik J."/>
            <person name="Kralova S."/>
            <person name="Pavlinic D."/>
            <person name="Benes V."/>
            <person name="Kopecky J."/>
        </authorList>
    </citation>
    <scope>NUCLEOTIDE SEQUENCE [LARGE SCALE GENOMIC DNA]</scope>
    <source>
        <strain evidence="1 2">15Tr583</strain>
    </source>
</reference>
<gene>
    <name evidence="1" type="ORF">EAS64_41225</name>
</gene>
<evidence type="ECO:0000313" key="1">
    <source>
        <dbReference type="EMBL" id="TVY99678.1"/>
    </source>
</evidence>